<dbReference type="PIRSF" id="PIRSF015855">
    <property type="entry name" value="TypeIII_Mtase_mKpnI"/>
    <property type="match status" value="1"/>
</dbReference>
<dbReference type="EMBL" id="WHJF01000161">
    <property type="protein sequence ID" value="NHZ66711.1"/>
    <property type="molecule type" value="Genomic_DNA"/>
</dbReference>
<dbReference type="RefSeq" id="WP_167240658.1">
    <property type="nucleotide sequence ID" value="NZ_WHJF01000161.1"/>
</dbReference>
<keyword evidence="3" id="KW-0489">Methyltransferase</keyword>
<protein>
    <recommendedName>
        <fullName evidence="2">site-specific DNA-methyltransferase (adenine-specific)</fullName>
        <ecNumber evidence="2">2.1.1.72</ecNumber>
    </recommendedName>
</protein>
<keyword evidence="10" id="KW-1185">Reference proteome</keyword>
<name>A0ABX0N2R5_9BURK</name>
<dbReference type="InterPro" id="IPR002295">
    <property type="entry name" value="N4/N6-MTase_EcoPI_Mod-like"/>
</dbReference>
<dbReference type="InterPro" id="IPR001091">
    <property type="entry name" value="RM_Methyltransferase"/>
</dbReference>
<dbReference type="EC" id="2.1.1.72" evidence="2"/>
<organism evidence="9 10">
    <name type="scientific">Massilia genomosp. 1</name>
    <dbReference type="NCBI Taxonomy" id="2609280"/>
    <lineage>
        <taxon>Bacteria</taxon>
        <taxon>Pseudomonadati</taxon>
        <taxon>Pseudomonadota</taxon>
        <taxon>Betaproteobacteria</taxon>
        <taxon>Burkholderiales</taxon>
        <taxon>Oxalobacteraceae</taxon>
        <taxon>Telluria group</taxon>
        <taxon>Massilia</taxon>
    </lineage>
</organism>
<dbReference type="PROSITE" id="PS00092">
    <property type="entry name" value="N6_MTASE"/>
    <property type="match status" value="1"/>
</dbReference>
<keyword evidence="5" id="KW-0949">S-adenosyl-L-methionine</keyword>
<evidence type="ECO:0000256" key="1">
    <source>
        <dbReference type="ARBA" id="ARBA00006594"/>
    </source>
</evidence>
<evidence type="ECO:0000259" key="8">
    <source>
        <dbReference type="Pfam" id="PF01555"/>
    </source>
</evidence>
<evidence type="ECO:0000256" key="5">
    <source>
        <dbReference type="ARBA" id="ARBA00022691"/>
    </source>
</evidence>
<comment type="caution">
    <text evidence="9">The sequence shown here is derived from an EMBL/GenBank/DDBJ whole genome shotgun (WGS) entry which is preliminary data.</text>
</comment>
<gene>
    <name evidence="9" type="ORF">F1735_31250</name>
</gene>
<evidence type="ECO:0000256" key="6">
    <source>
        <dbReference type="ARBA" id="ARBA00047942"/>
    </source>
</evidence>
<evidence type="ECO:0000256" key="3">
    <source>
        <dbReference type="ARBA" id="ARBA00022603"/>
    </source>
</evidence>
<proteinExistence type="inferred from homology"/>
<evidence type="ECO:0000256" key="2">
    <source>
        <dbReference type="ARBA" id="ARBA00011900"/>
    </source>
</evidence>
<comment type="catalytic activity">
    <reaction evidence="6">
        <text>a 2'-deoxyadenosine in DNA + S-adenosyl-L-methionine = an N(6)-methyl-2'-deoxyadenosine in DNA + S-adenosyl-L-homocysteine + H(+)</text>
        <dbReference type="Rhea" id="RHEA:15197"/>
        <dbReference type="Rhea" id="RHEA-COMP:12418"/>
        <dbReference type="Rhea" id="RHEA-COMP:12419"/>
        <dbReference type="ChEBI" id="CHEBI:15378"/>
        <dbReference type="ChEBI" id="CHEBI:57856"/>
        <dbReference type="ChEBI" id="CHEBI:59789"/>
        <dbReference type="ChEBI" id="CHEBI:90615"/>
        <dbReference type="ChEBI" id="CHEBI:90616"/>
        <dbReference type="EC" id="2.1.1.72"/>
    </reaction>
</comment>
<comment type="similarity">
    <text evidence="1">Belongs to the N(4)/N(6)-methyltransferase family.</text>
</comment>
<dbReference type="InterPro" id="IPR029063">
    <property type="entry name" value="SAM-dependent_MTases_sf"/>
</dbReference>
<dbReference type="InterPro" id="IPR002052">
    <property type="entry name" value="DNA_methylase_N6_adenine_CS"/>
</dbReference>
<evidence type="ECO:0000313" key="10">
    <source>
        <dbReference type="Proteomes" id="UP000610594"/>
    </source>
</evidence>
<dbReference type="Gene3D" id="3.40.50.150">
    <property type="entry name" value="Vaccinia Virus protein VP39"/>
    <property type="match status" value="1"/>
</dbReference>
<dbReference type="PRINTS" id="PR00508">
    <property type="entry name" value="S21N4MTFRASE"/>
</dbReference>
<feature type="domain" description="DNA methylase N-4/N-6" evidence="8">
    <location>
        <begin position="121"/>
        <end position="493"/>
    </location>
</feature>
<dbReference type="InterPro" id="IPR002941">
    <property type="entry name" value="DNA_methylase_N4/N6"/>
</dbReference>
<sequence>MQKIQATSAEAQSADLMAANIAQLKALFPELITEGANGTAVNVDVLKALVGDQTVTEVEEKYGLNWHGKRRARQLALAPSTGTLRPCPEESVDWDTTQNLMIEGDNLEVLKLLQKSYAGKVKLIYIDPPYNTGKDFVYPDDFRDNIRNYKELTGQIDGEGRARSSNTETSGRFHTDWLNMIYPRVKLARSLLTHDGVILISIDDHEIENLRRVFGEIFGEENFIACMIWEKGRKNDAKFISGGHEYVLVYAKSLARLRELKTIWREEKPGAREIWEQYLLLRTKHGDDDRAIETDLQAWFSALDKKHPAKKWSRYKRVDANGPWRDRDISWPGGGGPRYDVNHPKTGLPCKVPERGWIYSSPEEMTRQIKLGLVEFRADHTEPPFRKAHIKPIADEAEEAFEEDADSDDAEDGASEDEEEFATQVRGSYFYKQSQVCVKFLRKLLGAKVFNNPKDHFELARLIDYATANDQAAIVMDFFAGSGSTAHAVMDLNAADGGKRRYVMVQLPEPLDPSKKDQKASAKYCDKIGKPRSIAELTKERLRRVAAQIRADNPTYGGDTGFRVFRLDTSNLRVWNPKPSDLQADLISSQEHLLEGRSNDDILCELLLKLGLDLCMSINHRNIGGSNVYSVGGGVLMTCLVESISSQMVEPIAEGIVAWHKELAPAGDSTCVFRDSAFVDDVAKTNMAAILAQNGIVNVRSL</sequence>
<dbReference type="Proteomes" id="UP000610594">
    <property type="component" value="Unassembled WGS sequence"/>
</dbReference>
<evidence type="ECO:0000256" key="4">
    <source>
        <dbReference type="ARBA" id="ARBA00022679"/>
    </source>
</evidence>
<reference evidence="9 10" key="1">
    <citation type="submission" date="2019-10" db="EMBL/GenBank/DDBJ databases">
        <title>Taxonomy of Antarctic Massilia spp.: description of Massilia rubra sp. nov., Massilia aquatica sp. nov., Massilia mucilaginosa sp. nov., Massilia frigida sp. nov. isolated from streams, lakes and regoliths.</title>
        <authorList>
            <person name="Holochova P."/>
            <person name="Sedlacek I."/>
            <person name="Kralova S."/>
            <person name="Maslanova I."/>
            <person name="Busse H.-J."/>
            <person name="Stankova E."/>
            <person name="Vrbovska V."/>
            <person name="Kovarovic V."/>
            <person name="Bartak M."/>
            <person name="Svec P."/>
            <person name="Pantucek R."/>
        </authorList>
    </citation>
    <scope>NUCLEOTIDE SEQUENCE [LARGE SCALE GENOMIC DNA]</scope>
    <source>
        <strain evidence="9 10">CCM 8694</strain>
    </source>
</reference>
<evidence type="ECO:0000313" key="9">
    <source>
        <dbReference type="EMBL" id="NHZ66711.1"/>
    </source>
</evidence>
<dbReference type="Pfam" id="PF01555">
    <property type="entry name" value="N6_N4_Mtase"/>
    <property type="match status" value="1"/>
</dbReference>
<evidence type="ECO:0000256" key="7">
    <source>
        <dbReference type="SAM" id="MobiDB-lite"/>
    </source>
</evidence>
<dbReference type="SUPFAM" id="SSF53335">
    <property type="entry name" value="S-adenosyl-L-methionine-dependent methyltransferases"/>
    <property type="match status" value="1"/>
</dbReference>
<keyword evidence="4" id="KW-0808">Transferase</keyword>
<accession>A0ABX0N2R5</accession>
<feature type="region of interest" description="Disordered" evidence="7">
    <location>
        <begin position="398"/>
        <end position="419"/>
    </location>
</feature>